<dbReference type="InterPro" id="IPR044878">
    <property type="entry name" value="UbiA_sf"/>
</dbReference>
<evidence type="ECO:0000313" key="11">
    <source>
        <dbReference type="EMBL" id="KIK44265.1"/>
    </source>
</evidence>
<evidence type="ECO:0000256" key="10">
    <source>
        <dbReference type="SAM" id="MobiDB-lite"/>
    </source>
</evidence>
<dbReference type="OrthoDB" id="18170at2759"/>
<evidence type="ECO:0000256" key="5">
    <source>
        <dbReference type="ARBA" id="ARBA00022679"/>
    </source>
</evidence>
<dbReference type="GO" id="GO:0005743">
    <property type="term" value="C:mitochondrial inner membrane"/>
    <property type="evidence" value="ECO:0007669"/>
    <property type="project" value="UniProtKB-SubCell"/>
</dbReference>
<evidence type="ECO:0000256" key="3">
    <source>
        <dbReference type="ARBA" id="ARBA00005179"/>
    </source>
</evidence>
<keyword evidence="12" id="KW-1185">Reference proteome</keyword>
<feature type="transmembrane region" description="Helical" evidence="9">
    <location>
        <begin position="148"/>
        <end position="164"/>
    </location>
</feature>
<keyword evidence="7 9" id="KW-1133">Transmembrane helix</keyword>
<dbReference type="InterPro" id="IPR006370">
    <property type="entry name" value="HB_polyprenyltransferase-like"/>
</dbReference>
<keyword evidence="5 9" id="KW-0808">Transferase</keyword>
<protein>
    <recommendedName>
        <fullName evidence="9">4-hydroxybenzoate polyprenyltransferase, mitochondrial</fullName>
        <shortName evidence="9">4-HB polyprenyltransferase</shortName>
        <ecNumber evidence="9">2.5.1.39</ecNumber>
    </recommendedName>
    <alternativeName>
        <fullName evidence="9">Para-hydroxybenzoate--polyprenyltransferase</fullName>
        <shortName evidence="9">PHB:PPT</shortName>
        <shortName evidence="9">PHB:polyprenyltransferase</shortName>
    </alternativeName>
</protein>
<organism evidence="11 12">
    <name type="scientific">Suillus luteus UH-Slu-Lm8-n1</name>
    <dbReference type="NCBI Taxonomy" id="930992"/>
    <lineage>
        <taxon>Eukaryota</taxon>
        <taxon>Fungi</taxon>
        <taxon>Dikarya</taxon>
        <taxon>Basidiomycota</taxon>
        <taxon>Agaricomycotina</taxon>
        <taxon>Agaricomycetes</taxon>
        <taxon>Agaricomycetidae</taxon>
        <taxon>Boletales</taxon>
        <taxon>Suillineae</taxon>
        <taxon>Suillaceae</taxon>
        <taxon>Suillus</taxon>
    </lineage>
</organism>
<dbReference type="GO" id="GO:0006744">
    <property type="term" value="P:ubiquinone biosynthetic process"/>
    <property type="evidence" value="ECO:0007669"/>
    <property type="project" value="UniProtKB-UniRule"/>
</dbReference>
<dbReference type="UniPathway" id="UPA00232"/>
<feature type="transmembrane region" description="Helical" evidence="9">
    <location>
        <begin position="76"/>
        <end position="97"/>
    </location>
</feature>
<keyword evidence="9" id="KW-0496">Mitochondrion</keyword>
<dbReference type="InParanoid" id="A0A0D0A2N8"/>
<dbReference type="FunFam" id="1.10.357.140:FF:000008">
    <property type="entry name" value="4-hydroxybenzoate octaprenyltransferase"/>
    <property type="match status" value="1"/>
</dbReference>
<dbReference type="Gene3D" id="1.20.120.1780">
    <property type="entry name" value="UbiA prenyltransferase"/>
    <property type="match status" value="1"/>
</dbReference>
<accession>A0A0D0A2N8</accession>
<evidence type="ECO:0000256" key="9">
    <source>
        <dbReference type="HAMAP-Rule" id="MF_03189"/>
    </source>
</evidence>
<comment type="function">
    <text evidence="9">Catalyzes the prenylation of para-hydroxybenzoate (PHB) with an all-trans polyprenyl group. Mediates the second step in the final reaction sequence of coenzyme Q (CoQ) biosynthesis, which is the condensation of the polyisoprenoid side chain with PHB, generating the first membrane-bound Q intermediate.</text>
</comment>
<evidence type="ECO:0000256" key="7">
    <source>
        <dbReference type="ARBA" id="ARBA00022989"/>
    </source>
</evidence>
<dbReference type="AlphaFoldDB" id="A0A0D0A2N8"/>
<reference evidence="11 12" key="1">
    <citation type="submission" date="2014-04" db="EMBL/GenBank/DDBJ databases">
        <authorList>
            <consortium name="DOE Joint Genome Institute"/>
            <person name="Kuo A."/>
            <person name="Ruytinx J."/>
            <person name="Rineau F."/>
            <person name="Colpaert J."/>
            <person name="Kohler A."/>
            <person name="Nagy L.G."/>
            <person name="Floudas D."/>
            <person name="Copeland A."/>
            <person name="Barry K.W."/>
            <person name="Cichocki N."/>
            <person name="Veneault-Fourrey C."/>
            <person name="LaButti K."/>
            <person name="Lindquist E.A."/>
            <person name="Lipzen A."/>
            <person name="Lundell T."/>
            <person name="Morin E."/>
            <person name="Murat C."/>
            <person name="Sun H."/>
            <person name="Tunlid A."/>
            <person name="Henrissat B."/>
            <person name="Grigoriev I.V."/>
            <person name="Hibbett D.S."/>
            <person name="Martin F."/>
            <person name="Nordberg H.P."/>
            <person name="Cantor M.N."/>
            <person name="Hua S.X."/>
        </authorList>
    </citation>
    <scope>NUCLEOTIDE SEQUENCE [LARGE SCALE GENOMIC DNA]</scope>
    <source>
        <strain evidence="11 12">UH-Slu-Lm8-n1</strain>
    </source>
</reference>
<proteinExistence type="inferred from homology"/>
<dbReference type="InterPro" id="IPR000537">
    <property type="entry name" value="UbiA_prenyltransferase"/>
</dbReference>
<keyword evidence="9" id="KW-0414">Isoprene biosynthesis</keyword>
<feature type="region of interest" description="Disordered" evidence="10">
    <location>
        <begin position="1"/>
        <end position="22"/>
    </location>
</feature>
<dbReference type="FunCoup" id="A0A0D0A2N8">
    <property type="interactions" value="212"/>
</dbReference>
<dbReference type="GO" id="GO:0008299">
    <property type="term" value="P:isoprenoid biosynthetic process"/>
    <property type="evidence" value="ECO:0007669"/>
    <property type="project" value="UniProtKB-UniRule"/>
</dbReference>
<comment type="pathway">
    <text evidence="9">Cofactor biosynthesis; ubiquinone biosynthesis.</text>
</comment>
<dbReference type="Proteomes" id="UP000054485">
    <property type="component" value="Unassembled WGS sequence"/>
</dbReference>
<comment type="catalytic activity">
    <reaction evidence="9">
        <text>an all-trans-polyprenyl diphosphate + 4-hydroxybenzoate = a 4-hydroxy-3-(all-trans-polyprenyl)benzoate + diphosphate</text>
        <dbReference type="Rhea" id="RHEA:44504"/>
        <dbReference type="Rhea" id="RHEA-COMP:9514"/>
        <dbReference type="Rhea" id="RHEA-COMP:9564"/>
        <dbReference type="ChEBI" id="CHEBI:17879"/>
        <dbReference type="ChEBI" id="CHEBI:33019"/>
        <dbReference type="ChEBI" id="CHEBI:58914"/>
        <dbReference type="ChEBI" id="CHEBI:78396"/>
        <dbReference type="EC" id="2.5.1.39"/>
    </reaction>
</comment>
<feature type="transmembrane region" description="Helical" evidence="9">
    <location>
        <begin position="51"/>
        <end position="70"/>
    </location>
</feature>
<evidence type="ECO:0000313" key="12">
    <source>
        <dbReference type="Proteomes" id="UP000054485"/>
    </source>
</evidence>
<dbReference type="Gene3D" id="1.10.357.140">
    <property type="entry name" value="UbiA prenyltransferase"/>
    <property type="match status" value="1"/>
</dbReference>
<gene>
    <name evidence="11" type="ORF">CY34DRAFT_645709</name>
</gene>
<dbReference type="Pfam" id="PF01040">
    <property type="entry name" value="UbiA"/>
    <property type="match status" value="1"/>
</dbReference>
<name>A0A0D0A2N8_9AGAM</name>
<dbReference type="PANTHER" id="PTHR11048:SF28">
    <property type="entry name" value="4-HYDROXYBENZOATE POLYPRENYLTRANSFERASE, MITOCHONDRIAL"/>
    <property type="match status" value="1"/>
</dbReference>
<keyword evidence="9" id="KW-0999">Mitochondrion inner membrane</keyword>
<dbReference type="PANTHER" id="PTHR11048">
    <property type="entry name" value="PRENYLTRANSFERASES"/>
    <property type="match status" value="1"/>
</dbReference>
<keyword evidence="8 9" id="KW-0472">Membrane</keyword>
<dbReference type="HAMAP" id="MF_01635">
    <property type="entry name" value="UbiA"/>
    <property type="match status" value="1"/>
</dbReference>
<comment type="cofactor">
    <cofactor evidence="1 9">
        <name>Mg(2+)</name>
        <dbReference type="ChEBI" id="CHEBI:18420"/>
    </cofactor>
</comment>
<dbReference type="CDD" id="cd13959">
    <property type="entry name" value="PT_UbiA_COQ2"/>
    <property type="match status" value="1"/>
</dbReference>
<comment type="subcellular location">
    <subcellularLocation>
        <location evidence="2">Membrane</location>
        <topology evidence="2">Multi-pass membrane protein</topology>
    </subcellularLocation>
    <subcellularLocation>
        <location evidence="9">Mitochondrion inner membrane</location>
        <topology evidence="9">Multi-pass membrane protein</topology>
        <orientation evidence="9">Matrix side</orientation>
    </subcellularLocation>
</comment>
<reference evidence="12" key="2">
    <citation type="submission" date="2015-01" db="EMBL/GenBank/DDBJ databases">
        <title>Evolutionary Origins and Diversification of the Mycorrhizal Mutualists.</title>
        <authorList>
            <consortium name="DOE Joint Genome Institute"/>
            <consortium name="Mycorrhizal Genomics Consortium"/>
            <person name="Kohler A."/>
            <person name="Kuo A."/>
            <person name="Nagy L.G."/>
            <person name="Floudas D."/>
            <person name="Copeland A."/>
            <person name="Barry K.W."/>
            <person name="Cichocki N."/>
            <person name="Veneault-Fourrey C."/>
            <person name="LaButti K."/>
            <person name="Lindquist E.A."/>
            <person name="Lipzen A."/>
            <person name="Lundell T."/>
            <person name="Morin E."/>
            <person name="Murat C."/>
            <person name="Riley R."/>
            <person name="Ohm R."/>
            <person name="Sun H."/>
            <person name="Tunlid A."/>
            <person name="Henrissat B."/>
            <person name="Grigoriev I.V."/>
            <person name="Hibbett D.S."/>
            <person name="Martin F."/>
        </authorList>
    </citation>
    <scope>NUCLEOTIDE SEQUENCE [LARGE SCALE GENOMIC DNA]</scope>
    <source>
        <strain evidence="12">UH-Slu-Lm8-n1</strain>
    </source>
</reference>
<evidence type="ECO:0000256" key="2">
    <source>
        <dbReference type="ARBA" id="ARBA00004141"/>
    </source>
</evidence>
<dbReference type="EC" id="2.5.1.39" evidence="9"/>
<evidence type="ECO:0000256" key="1">
    <source>
        <dbReference type="ARBA" id="ARBA00001946"/>
    </source>
</evidence>
<feature type="transmembrane region" description="Helical" evidence="9">
    <location>
        <begin position="269"/>
        <end position="287"/>
    </location>
</feature>
<comment type="pathway">
    <text evidence="3">Secondary metabolite biosynthesis.</text>
</comment>
<feature type="transmembrane region" description="Helical" evidence="9">
    <location>
        <begin position="176"/>
        <end position="194"/>
    </location>
</feature>
<dbReference type="FunFam" id="1.20.120.1780:FF:000001">
    <property type="entry name" value="4-hydroxybenzoate octaprenyltransferase"/>
    <property type="match status" value="1"/>
</dbReference>
<sequence length="324" mass="36436">MSPDKSNNPYIKPVVPPSSNEPTPAATWVDHLPSNIRPYLYLARVHRPSSILLLFYPCAWSVTMTCYALSAPMSTLWTYLGFFLVASQVFCAAGCIIDDMWDKDIDAATSRTRMRPLVAGDLSMFQAFVFLILQLTLGIWLFMQLNDYSFVLGLSSLVLVVLYPTMKRVIYWPQAVLGMCFSWGSFLGTASVAGTVDWHIYIPLYMGGVCWTIVYDTCYARQDRDEDIMNGVHSTAVVFGDQIRPILFMFSVIICSLVSYAGVLNGNGVPFFVGVALGASYFVRFFARIDFDNKESCDDCLINNTWFGFWIWAGAMADYVVKMQ</sequence>
<comment type="similarity">
    <text evidence="4 9">Belongs to the UbiA prenyltransferase family.</text>
</comment>
<keyword evidence="6 9" id="KW-0812">Transmembrane</keyword>
<dbReference type="GO" id="GO:0008412">
    <property type="term" value="F:4-hydroxybenzoate polyprenyltransferase activity"/>
    <property type="evidence" value="ECO:0007669"/>
    <property type="project" value="UniProtKB-EC"/>
</dbReference>
<dbReference type="HOGENOM" id="CLU_034879_0_2_1"/>
<feature type="transmembrane region" description="Helical" evidence="9">
    <location>
        <begin position="200"/>
        <end position="219"/>
    </location>
</feature>
<feature type="transmembrane region" description="Helical" evidence="9">
    <location>
        <begin position="118"/>
        <end position="142"/>
    </location>
</feature>
<dbReference type="EMBL" id="KN835194">
    <property type="protein sequence ID" value="KIK44265.1"/>
    <property type="molecule type" value="Genomic_DNA"/>
</dbReference>
<keyword evidence="9" id="KW-0831">Ubiquinone biosynthesis</keyword>
<dbReference type="STRING" id="930992.A0A0D0A2N8"/>
<evidence type="ECO:0000256" key="4">
    <source>
        <dbReference type="ARBA" id="ARBA00005985"/>
    </source>
</evidence>
<dbReference type="InterPro" id="IPR039653">
    <property type="entry name" value="Prenyltransferase"/>
</dbReference>
<feature type="transmembrane region" description="Helical" evidence="9">
    <location>
        <begin position="246"/>
        <end position="263"/>
    </location>
</feature>
<evidence type="ECO:0000256" key="6">
    <source>
        <dbReference type="ARBA" id="ARBA00022692"/>
    </source>
</evidence>
<evidence type="ECO:0000256" key="8">
    <source>
        <dbReference type="ARBA" id="ARBA00023136"/>
    </source>
</evidence>